<evidence type="ECO:0000313" key="2">
    <source>
        <dbReference type="EMBL" id="THV55214.1"/>
    </source>
</evidence>
<sequence length="77" mass="8617">MNCSSNKTSESNKNNIIKNSDCKNVIRDHSGEGCRHTTRHAKQEATENPEVTLEKAEQITNSLVDDMPLTCDNSMHD</sequence>
<dbReference type="AlphaFoldDB" id="A0A4S8RN81"/>
<comment type="caution">
    <text evidence="2">The sequence shown here is derived from an EMBL/GenBank/DDBJ whole genome shotgun (WGS) entry which is preliminary data.</text>
</comment>
<feature type="region of interest" description="Disordered" evidence="1">
    <location>
        <begin position="30"/>
        <end position="51"/>
    </location>
</feature>
<dbReference type="EMBL" id="PQXL01000012">
    <property type="protein sequence ID" value="THV55214.1"/>
    <property type="molecule type" value="Genomic_DNA"/>
</dbReference>
<gene>
    <name evidence="2" type="ORF">BGAL_0012g00550</name>
</gene>
<protein>
    <submittedName>
        <fullName evidence="2">Uncharacterized protein</fullName>
    </submittedName>
</protein>
<evidence type="ECO:0000313" key="3">
    <source>
        <dbReference type="Proteomes" id="UP000308671"/>
    </source>
</evidence>
<feature type="compositionally biased region" description="Basic and acidic residues" evidence="1">
    <location>
        <begin position="30"/>
        <end position="45"/>
    </location>
</feature>
<dbReference type="Proteomes" id="UP000308671">
    <property type="component" value="Unassembled WGS sequence"/>
</dbReference>
<evidence type="ECO:0000256" key="1">
    <source>
        <dbReference type="SAM" id="MobiDB-lite"/>
    </source>
</evidence>
<accession>A0A4S8RN81</accession>
<name>A0A4S8RN81_9HELO</name>
<keyword evidence="3" id="KW-1185">Reference proteome</keyword>
<proteinExistence type="predicted"/>
<organism evidence="2 3">
    <name type="scientific">Botrytis galanthina</name>
    <dbReference type="NCBI Taxonomy" id="278940"/>
    <lineage>
        <taxon>Eukaryota</taxon>
        <taxon>Fungi</taxon>
        <taxon>Dikarya</taxon>
        <taxon>Ascomycota</taxon>
        <taxon>Pezizomycotina</taxon>
        <taxon>Leotiomycetes</taxon>
        <taxon>Helotiales</taxon>
        <taxon>Sclerotiniaceae</taxon>
        <taxon>Botrytis</taxon>
    </lineage>
</organism>
<reference evidence="2 3" key="1">
    <citation type="submission" date="2017-12" db="EMBL/GenBank/DDBJ databases">
        <title>Comparative genomics of Botrytis spp.</title>
        <authorList>
            <person name="Valero-Jimenez C.A."/>
            <person name="Tapia P."/>
            <person name="Veloso J."/>
            <person name="Silva-Moreno E."/>
            <person name="Staats M."/>
            <person name="Valdes J.H."/>
            <person name="Van Kan J.A.L."/>
        </authorList>
    </citation>
    <scope>NUCLEOTIDE SEQUENCE [LARGE SCALE GENOMIC DNA]</scope>
    <source>
        <strain evidence="2 3">MUCL435</strain>
    </source>
</reference>